<name>J9FHP2_9ZZZZ</name>
<feature type="region of interest" description="Disordered" evidence="1">
    <location>
        <begin position="1"/>
        <end position="20"/>
    </location>
</feature>
<protein>
    <submittedName>
        <fullName evidence="2">Uncharacterized protein</fullName>
    </submittedName>
</protein>
<evidence type="ECO:0000256" key="1">
    <source>
        <dbReference type="SAM" id="MobiDB-lite"/>
    </source>
</evidence>
<reference evidence="2" key="1">
    <citation type="journal article" date="2012" name="PLoS ONE">
        <title>Gene sets for utilization of primary and secondary nutrition supplies in the distal gut of endangered iberian lynx.</title>
        <authorList>
            <person name="Alcaide M."/>
            <person name="Messina E."/>
            <person name="Richter M."/>
            <person name="Bargiela R."/>
            <person name="Peplies J."/>
            <person name="Huws S.A."/>
            <person name="Newbold C.J."/>
            <person name="Golyshin P.N."/>
            <person name="Simon M.A."/>
            <person name="Lopez G."/>
            <person name="Yakimov M.M."/>
            <person name="Ferrer M."/>
        </authorList>
    </citation>
    <scope>NUCLEOTIDE SEQUENCE</scope>
</reference>
<feature type="non-terminal residue" evidence="2">
    <location>
        <position position="1"/>
    </location>
</feature>
<gene>
    <name evidence="2" type="ORF">EVA_22741</name>
</gene>
<comment type="caution">
    <text evidence="2">The sequence shown here is derived from an EMBL/GenBank/DDBJ whole genome shotgun (WGS) entry which is preliminary data.</text>
</comment>
<dbReference type="AlphaFoldDB" id="J9FHP2"/>
<accession>J9FHP2</accession>
<evidence type="ECO:0000313" key="2">
    <source>
        <dbReference type="EMBL" id="EJW89152.1"/>
    </source>
</evidence>
<sequence>PKHGGANLKVMVSPVKSGRV</sequence>
<proteinExistence type="predicted"/>
<organism evidence="2">
    <name type="scientific">gut metagenome</name>
    <dbReference type="NCBI Taxonomy" id="749906"/>
    <lineage>
        <taxon>unclassified sequences</taxon>
        <taxon>metagenomes</taxon>
        <taxon>organismal metagenomes</taxon>
    </lineage>
</organism>
<dbReference type="EMBL" id="AMCI01009666">
    <property type="protein sequence ID" value="EJW89152.1"/>
    <property type="molecule type" value="Genomic_DNA"/>
</dbReference>